<keyword evidence="6" id="KW-0378">Hydrolase</keyword>
<keyword evidence="5 10" id="KW-0732">Signal</keyword>
<dbReference type="GO" id="GO:0008237">
    <property type="term" value="F:metallopeptidase activity"/>
    <property type="evidence" value="ECO:0007669"/>
    <property type="project" value="UniProtKB-KW"/>
</dbReference>
<evidence type="ECO:0000256" key="9">
    <source>
        <dbReference type="ARBA" id="ARBA00023157"/>
    </source>
</evidence>
<dbReference type="GO" id="GO:0046872">
    <property type="term" value="F:metal ion binding"/>
    <property type="evidence" value="ECO:0007669"/>
    <property type="project" value="UniProtKB-KW"/>
</dbReference>
<gene>
    <name evidence="12" type="ORF">JX265_001514</name>
</gene>
<keyword evidence="3" id="KW-0645">Protease</keyword>
<name>A0A9P9WVD4_9PEZI</name>
<keyword evidence="13" id="KW-1185">Reference proteome</keyword>
<evidence type="ECO:0000256" key="5">
    <source>
        <dbReference type="ARBA" id="ARBA00022729"/>
    </source>
</evidence>
<feature type="chain" id="PRO_5040289263" description="Peptidase M43 pregnancy-associated plasma-A domain-containing protein" evidence="10">
    <location>
        <begin position="20"/>
        <end position="299"/>
    </location>
</feature>
<keyword evidence="9" id="KW-1015">Disulfide bond</keyword>
<dbReference type="PANTHER" id="PTHR47466:SF1">
    <property type="entry name" value="METALLOPROTEASE MEP1 (AFU_ORTHOLOGUE AFUA_1G07730)-RELATED"/>
    <property type="match status" value="1"/>
</dbReference>
<evidence type="ECO:0000256" key="1">
    <source>
        <dbReference type="ARBA" id="ARBA00003174"/>
    </source>
</evidence>
<keyword evidence="7" id="KW-0862">Zinc</keyword>
<evidence type="ECO:0000313" key="12">
    <source>
        <dbReference type="EMBL" id="KAI1879893.1"/>
    </source>
</evidence>
<comment type="similarity">
    <text evidence="2">Belongs to the peptidase M43B family.</text>
</comment>
<feature type="domain" description="Peptidase M43 pregnancy-associated plasma-A" evidence="11">
    <location>
        <begin position="202"/>
        <end position="291"/>
    </location>
</feature>
<keyword evidence="4" id="KW-0479">Metal-binding</keyword>
<feature type="signal peptide" evidence="10">
    <location>
        <begin position="1"/>
        <end position="19"/>
    </location>
</feature>
<dbReference type="InterPro" id="IPR008754">
    <property type="entry name" value="Peptidase_M43"/>
</dbReference>
<dbReference type="AlphaFoldDB" id="A0A9P9WVD4"/>
<proteinExistence type="inferred from homology"/>
<protein>
    <recommendedName>
        <fullName evidence="11">Peptidase M43 pregnancy-associated plasma-A domain-containing protein</fullName>
    </recommendedName>
</protein>
<evidence type="ECO:0000259" key="11">
    <source>
        <dbReference type="Pfam" id="PF05572"/>
    </source>
</evidence>
<organism evidence="12 13">
    <name type="scientific">Neoarthrinium moseri</name>
    <dbReference type="NCBI Taxonomy" id="1658444"/>
    <lineage>
        <taxon>Eukaryota</taxon>
        <taxon>Fungi</taxon>
        <taxon>Dikarya</taxon>
        <taxon>Ascomycota</taxon>
        <taxon>Pezizomycotina</taxon>
        <taxon>Sordariomycetes</taxon>
        <taxon>Xylariomycetidae</taxon>
        <taxon>Amphisphaeriales</taxon>
        <taxon>Apiosporaceae</taxon>
        <taxon>Neoarthrinium</taxon>
    </lineage>
</organism>
<dbReference type="CDD" id="cd04275">
    <property type="entry name" value="ZnMc_pappalysin_like"/>
    <property type="match status" value="1"/>
</dbReference>
<evidence type="ECO:0000256" key="8">
    <source>
        <dbReference type="ARBA" id="ARBA00023049"/>
    </source>
</evidence>
<evidence type="ECO:0000256" key="7">
    <source>
        <dbReference type="ARBA" id="ARBA00022833"/>
    </source>
</evidence>
<dbReference type="Proteomes" id="UP000829685">
    <property type="component" value="Unassembled WGS sequence"/>
</dbReference>
<dbReference type="Gene3D" id="3.40.390.10">
    <property type="entry name" value="Collagenase (Catalytic Domain)"/>
    <property type="match status" value="1"/>
</dbReference>
<evidence type="ECO:0000256" key="4">
    <source>
        <dbReference type="ARBA" id="ARBA00022723"/>
    </source>
</evidence>
<reference evidence="12" key="1">
    <citation type="submission" date="2021-03" db="EMBL/GenBank/DDBJ databases">
        <title>Revisited historic fungal species revealed as producer of novel bioactive compounds through whole genome sequencing and comparative genomics.</title>
        <authorList>
            <person name="Vignolle G.A."/>
            <person name="Hochenegger N."/>
            <person name="Mach R.L."/>
            <person name="Mach-Aigner A.R."/>
            <person name="Javad Rahimi M."/>
            <person name="Salim K.A."/>
            <person name="Chan C.M."/>
            <person name="Lim L.B.L."/>
            <person name="Cai F."/>
            <person name="Druzhinina I.S."/>
            <person name="U'Ren J.M."/>
            <person name="Derntl C."/>
        </authorList>
    </citation>
    <scope>NUCLEOTIDE SEQUENCE</scope>
    <source>
        <strain evidence="12">TUCIM 5799</strain>
    </source>
</reference>
<comment type="function">
    <text evidence="1">Secreted metalloproteinase that allows assimilation of proteinaceous substrates.</text>
</comment>
<evidence type="ECO:0000256" key="2">
    <source>
        <dbReference type="ARBA" id="ARBA00008721"/>
    </source>
</evidence>
<sequence length="299" mass="32211">MHLNLLRVLPLAFITLTYASSLLPIRASRRPGCDSAPSAEALAAIKALKESEDQSGVDPSTLTIRQTITVQVYFHAVTNTSISASYPSDSLFSTQLSVMNNAYASTGIRFVLAGTDRVRNNDLATGSGLFADTPSAAMQTYLKQNRKGTYKDLNLYFYTNAPSDSFGKCFFPTSPTPATTSLAYAEDGCHIATGTMPGQDFVDYNLGMTAVHEVGHWFSLLHPFEGNSCTGSGDFVSDTPQESSPSYGCPVGKDSCPNISGVDPIHNYMDYSQDSCYQSFTAGQISRMANAWSTLRAGK</sequence>
<comment type="caution">
    <text evidence="12">The sequence shown here is derived from an EMBL/GenBank/DDBJ whole genome shotgun (WGS) entry which is preliminary data.</text>
</comment>
<evidence type="ECO:0000313" key="13">
    <source>
        <dbReference type="Proteomes" id="UP000829685"/>
    </source>
</evidence>
<dbReference type="OrthoDB" id="536211at2759"/>
<evidence type="ECO:0000256" key="10">
    <source>
        <dbReference type="SAM" id="SignalP"/>
    </source>
</evidence>
<accession>A0A9P9WVD4</accession>
<dbReference type="PANTHER" id="PTHR47466">
    <property type="match status" value="1"/>
</dbReference>
<dbReference type="EMBL" id="JAFIMR010000003">
    <property type="protein sequence ID" value="KAI1879893.1"/>
    <property type="molecule type" value="Genomic_DNA"/>
</dbReference>
<dbReference type="Pfam" id="PF05572">
    <property type="entry name" value="Peptidase_M43"/>
    <property type="match status" value="1"/>
</dbReference>
<dbReference type="GO" id="GO:0006508">
    <property type="term" value="P:proteolysis"/>
    <property type="evidence" value="ECO:0007669"/>
    <property type="project" value="UniProtKB-KW"/>
</dbReference>
<evidence type="ECO:0000256" key="6">
    <source>
        <dbReference type="ARBA" id="ARBA00022801"/>
    </source>
</evidence>
<dbReference type="InterPro" id="IPR024079">
    <property type="entry name" value="MetalloPept_cat_dom_sf"/>
</dbReference>
<evidence type="ECO:0000256" key="3">
    <source>
        <dbReference type="ARBA" id="ARBA00022670"/>
    </source>
</evidence>
<dbReference type="SUPFAM" id="SSF55486">
    <property type="entry name" value="Metalloproteases ('zincins'), catalytic domain"/>
    <property type="match status" value="1"/>
</dbReference>
<keyword evidence="8" id="KW-0482">Metalloprotease</keyword>